<accession>A0A6G0HGZ6</accession>
<name>A0A6G0HGZ6_LARCR</name>
<keyword evidence="3" id="KW-1185">Reference proteome</keyword>
<feature type="region of interest" description="Disordered" evidence="1">
    <location>
        <begin position="1"/>
        <end position="88"/>
    </location>
</feature>
<protein>
    <submittedName>
        <fullName evidence="2">Uncharacterized protein</fullName>
    </submittedName>
</protein>
<evidence type="ECO:0000313" key="3">
    <source>
        <dbReference type="Proteomes" id="UP000424527"/>
    </source>
</evidence>
<feature type="compositionally biased region" description="Basic and acidic residues" evidence="1">
    <location>
        <begin position="26"/>
        <end position="35"/>
    </location>
</feature>
<organism evidence="2 3">
    <name type="scientific">Larimichthys crocea</name>
    <name type="common">Large yellow croaker</name>
    <name type="synonym">Pseudosciaena crocea</name>
    <dbReference type="NCBI Taxonomy" id="215358"/>
    <lineage>
        <taxon>Eukaryota</taxon>
        <taxon>Metazoa</taxon>
        <taxon>Chordata</taxon>
        <taxon>Craniata</taxon>
        <taxon>Vertebrata</taxon>
        <taxon>Euteleostomi</taxon>
        <taxon>Actinopterygii</taxon>
        <taxon>Neopterygii</taxon>
        <taxon>Teleostei</taxon>
        <taxon>Neoteleostei</taxon>
        <taxon>Acanthomorphata</taxon>
        <taxon>Eupercaria</taxon>
        <taxon>Sciaenidae</taxon>
        <taxon>Larimichthys</taxon>
    </lineage>
</organism>
<comment type="caution">
    <text evidence="2">The sequence shown here is derived from an EMBL/GenBank/DDBJ whole genome shotgun (WGS) entry which is preliminary data.</text>
</comment>
<dbReference type="AlphaFoldDB" id="A0A6G0HGZ6"/>
<evidence type="ECO:0000313" key="2">
    <source>
        <dbReference type="EMBL" id="KAE8278301.1"/>
    </source>
</evidence>
<evidence type="ECO:0000256" key="1">
    <source>
        <dbReference type="SAM" id="MobiDB-lite"/>
    </source>
</evidence>
<proteinExistence type="predicted"/>
<sequence length="151" mass="16545">MLREWVPAGCGGGHYGNSAVGVSPEPAEKRLRETEDGQMNENISLRKHSTSAHALTSPSQRQQRHLAPRDVDERKAPSAAARDKKIISPRAQEEEVQRLDTGLAPVSEEERLTCLCLSGLLLLLRLKPVTVQPEGGRGVKVMDKGGEFKRS</sequence>
<feature type="compositionally biased region" description="Basic and acidic residues" evidence="1">
    <location>
        <begin position="67"/>
        <end position="88"/>
    </location>
</feature>
<feature type="compositionally biased region" description="Polar residues" evidence="1">
    <location>
        <begin position="51"/>
        <end position="61"/>
    </location>
</feature>
<gene>
    <name evidence="2" type="ORF">D5F01_LYC23200</name>
</gene>
<dbReference type="Proteomes" id="UP000424527">
    <property type="component" value="Unassembled WGS sequence"/>
</dbReference>
<reference evidence="2 3" key="1">
    <citation type="submission" date="2019-07" db="EMBL/GenBank/DDBJ databases">
        <title>Chromosome genome assembly for large yellow croaker.</title>
        <authorList>
            <person name="Xiao S."/>
        </authorList>
    </citation>
    <scope>NUCLEOTIDE SEQUENCE [LARGE SCALE GENOMIC DNA]</scope>
    <source>
        <strain evidence="2">JMULYC20181020</strain>
        <tissue evidence="2">Muscle</tissue>
    </source>
</reference>
<dbReference type="EMBL" id="REGW02000024">
    <property type="protein sequence ID" value="KAE8278301.1"/>
    <property type="molecule type" value="Genomic_DNA"/>
</dbReference>